<proteinExistence type="predicted"/>
<dbReference type="Proteomes" id="UP000219813">
    <property type="component" value="Chromosome 9"/>
</dbReference>
<keyword evidence="1" id="KW-1133">Transmembrane helix</keyword>
<evidence type="ECO:0000313" key="3">
    <source>
        <dbReference type="Proteomes" id="UP000219813"/>
    </source>
</evidence>
<keyword evidence="1" id="KW-0812">Transmembrane</keyword>
<dbReference type="VEuPathDB" id="PlasmoDB:PmUG01_09057200"/>
<keyword evidence="1" id="KW-0472">Membrane</keyword>
<dbReference type="EMBL" id="LT594630">
    <property type="protein sequence ID" value="SCN12996.1"/>
    <property type="molecule type" value="Genomic_DNA"/>
</dbReference>
<evidence type="ECO:0008006" key="4">
    <source>
        <dbReference type="Google" id="ProtNLM"/>
    </source>
</evidence>
<feature type="transmembrane region" description="Helical" evidence="1">
    <location>
        <begin position="6"/>
        <end position="26"/>
    </location>
</feature>
<gene>
    <name evidence="2" type="primary">PmUG01_09057200</name>
    <name evidence="2" type="ORF">PMUG01_09057200</name>
</gene>
<name>A0A1D3PDB3_PLAMA</name>
<accession>A0A1D3PDB3</accession>
<dbReference type="KEGG" id="pmal:PMUG01_09057200"/>
<feature type="transmembrane region" description="Helical" evidence="1">
    <location>
        <begin position="254"/>
        <end position="272"/>
    </location>
</feature>
<organism evidence="2 3">
    <name type="scientific">Plasmodium malariae</name>
    <dbReference type="NCBI Taxonomy" id="5858"/>
    <lineage>
        <taxon>Eukaryota</taxon>
        <taxon>Sar</taxon>
        <taxon>Alveolata</taxon>
        <taxon>Apicomplexa</taxon>
        <taxon>Aconoidasida</taxon>
        <taxon>Haemosporida</taxon>
        <taxon>Plasmodiidae</taxon>
        <taxon>Plasmodium</taxon>
        <taxon>Plasmodium (Plasmodium)</taxon>
    </lineage>
</organism>
<evidence type="ECO:0000313" key="2">
    <source>
        <dbReference type="EMBL" id="SCN12996.1"/>
    </source>
</evidence>
<reference evidence="2 3" key="1">
    <citation type="submission" date="2016-06" db="EMBL/GenBank/DDBJ databases">
        <authorList>
            <consortium name="Pathogen Informatics"/>
        </authorList>
    </citation>
    <scope>NUCLEOTIDE SEQUENCE [LARGE SCALE GENOMIC DNA]</scope>
</reference>
<dbReference type="AlphaFoldDB" id="A0A1D3PDB3"/>
<dbReference type="OMA" id="KAWDRRI"/>
<sequence>MKYKSNLFLFINILIIILLIWTSKYVPNSNTFGKKWEQNIHLNNVLGLKSNRLLKAITETKVKQRYARTKEKKIDSSENDDVLTDQLTNSERNDKYGNVYKMLMHDDDTEQEDDELKLDDPFSKPSNLFKFDAIKHFDKFNKRFKKFYNIDYLRRPLDLLKCNRYYKELIHLIERNAGFKFGLIKKKIKTLPEALKHNDAKSEPWILKLIKKIDAKFELELLLFLKRITSTNDDTNKPKNICEKSLYYTKKYKIVFPPIINFLILIIIIANSTSSARIVMLFKFLCIFVLMIIYYYYKIKKVKKIRKFFKTFKNSNTLYRNL</sequence>
<feature type="transmembrane region" description="Helical" evidence="1">
    <location>
        <begin position="278"/>
        <end position="297"/>
    </location>
</feature>
<dbReference type="GeneID" id="39869100"/>
<protein>
    <recommendedName>
        <fullName evidence="4">Pv-fam-d protein</fullName>
    </recommendedName>
</protein>
<keyword evidence="3" id="KW-1185">Reference proteome</keyword>
<dbReference type="RefSeq" id="XP_028861892.1">
    <property type="nucleotide sequence ID" value="XM_029005288.1"/>
</dbReference>
<evidence type="ECO:0000256" key="1">
    <source>
        <dbReference type="SAM" id="Phobius"/>
    </source>
</evidence>